<reference evidence="6 7" key="1">
    <citation type="submission" date="2024-02" db="EMBL/GenBank/DDBJ databases">
        <title>Adaptive strategies in a cosmopolitan and abundant soil bacterium.</title>
        <authorList>
            <person name="Carini P."/>
        </authorList>
    </citation>
    <scope>NUCLEOTIDE SEQUENCE [LARGE SCALE GENOMIC DNA]</scope>
    <source>
        <strain evidence="6 7">AZCC 1608</strain>
    </source>
</reference>
<keyword evidence="7" id="KW-1185">Reference proteome</keyword>
<evidence type="ECO:0000256" key="3">
    <source>
        <dbReference type="ARBA" id="ARBA00023125"/>
    </source>
</evidence>
<keyword evidence="2" id="KW-0805">Transcription regulation</keyword>
<keyword evidence="3 6" id="KW-0238">DNA-binding</keyword>
<proteinExistence type="inferred from homology"/>
<evidence type="ECO:0000259" key="5">
    <source>
        <dbReference type="Pfam" id="PF03466"/>
    </source>
</evidence>
<name>A0ABU8BDQ7_9BRAD</name>
<keyword evidence="4" id="KW-0804">Transcription</keyword>
<evidence type="ECO:0000256" key="2">
    <source>
        <dbReference type="ARBA" id="ARBA00023015"/>
    </source>
</evidence>
<dbReference type="EMBL" id="JAZHRV010000001">
    <property type="protein sequence ID" value="MEH2556691.1"/>
    <property type="molecule type" value="Genomic_DNA"/>
</dbReference>
<dbReference type="Pfam" id="PF03466">
    <property type="entry name" value="LysR_substrate"/>
    <property type="match status" value="1"/>
</dbReference>
<evidence type="ECO:0000256" key="4">
    <source>
        <dbReference type="ARBA" id="ARBA00023163"/>
    </source>
</evidence>
<dbReference type="InterPro" id="IPR005119">
    <property type="entry name" value="LysR_subst-bd"/>
</dbReference>
<evidence type="ECO:0000313" key="7">
    <source>
        <dbReference type="Proteomes" id="UP001364224"/>
    </source>
</evidence>
<dbReference type="Proteomes" id="UP001364224">
    <property type="component" value="Unassembled WGS sequence"/>
</dbReference>
<gene>
    <name evidence="6" type="ORF">V1286_004220</name>
</gene>
<dbReference type="RefSeq" id="WP_334482160.1">
    <property type="nucleotide sequence ID" value="NZ_JAZHRV010000001.1"/>
</dbReference>
<protein>
    <submittedName>
        <fullName evidence="6">DNA-binding transcriptional LysR family regulator</fullName>
    </submittedName>
</protein>
<sequence>MVIALPAGHRLARVTKAIALRDLERESFIIFARQTGPAFFEATNAACRQAGFSPTLGQEAPRITSALNLVAAGFGICVVPFSVSRMDMEGIVFRQLTGPVRPTAPINIVSRRSDSAAVVRNFLMRVQKAKAATNQK</sequence>
<feature type="domain" description="LysR substrate-binding" evidence="5">
    <location>
        <begin position="1"/>
        <end position="127"/>
    </location>
</feature>
<comment type="similarity">
    <text evidence="1">Belongs to the LysR transcriptional regulatory family.</text>
</comment>
<comment type="caution">
    <text evidence="6">The sequence shown here is derived from an EMBL/GenBank/DDBJ whole genome shotgun (WGS) entry which is preliminary data.</text>
</comment>
<evidence type="ECO:0000313" key="6">
    <source>
        <dbReference type="EMBL" id="MEH2556691.1"/>
    </source>
</evidence>
<dbReference type="PANTHER" id="PTHR30346:SF30">
    <property type="entry name" value="SMALL NEUTRAL PROTEASE REGULATORY PROTEIN"/>
    <property type="match status" value="1"/>
</dbReference>
<accession>A0ABU8BDQ7</accession>
<dbReference type="Gene3D" id="3.40.190.10">
    <property type="entry name" value="Periplasmic binding protein-like II"/>
    <property type="match status" value="2"/>
</dbReference>
<dbReference type="PANTHER" id="PTHR30346">
    <property type="entry name" value="TRANSCRIPTIONAL DUAL REGULATOR HCAR-RELATED"/>
    <property type="match status" value="1"/>
</dbReference>
<evidence type="ECO:0000256" key="1">
    <source>
        <dbReference type="ARBA" id="ARBA00009437"/>
    </source>
</evidence>
<dbReference type="GO" id="GO:0003677">
    <property type="term" value="F:DNA binding"/>
    <property type="evidence" value="ECO:0007669"/>
    <property type="project" value="UniProtKB-KW"/>
</dbReference>
<organism evidence="6 7">
    <name type="scientific">Bradyrhizobium algeriense</name>
    <dbReference type="NCBI Taxonomy" id="634784"/>
    <lineage>
        <taxon>Bacteria</taxon>
        <taxon>Pseudomonadati</taxon>
        <taxon>Pseudomonadota</taxon>
        <taxon>Alphaproteobacteria</taxon>
        <taxon>Hyphomicrobiales</taxon>
        <taxon>Nitrobacteraceae</taxon>
        <taxon>Bradyrhizobium</taxon>
    </lineage>
</organism>
<dbReference type="SUPFAM" id="SSF53850">
    <property type="entry name" value="Periplasmic binding protein-like II"/>
    <property type="match status" value="1"/>
</dbReference>